<dbReference type="EMBL" id="CP001054">
    <property type="protein sequence ID" value="ACD21608.1"/>
    <property type="molecule type" value="Genomic_DNA"/>
</dbReference>
<proteinExistence type="predicted"/>
<evidence type="ECO:0000313" key="2">
    <source>
        <dbReference type="Proteomes" id="UP000001739"/>
    </source>
</evidence>
<dbReference type="InterPro" id="IPR026325">
    <property type="entry name" value="DUF932"/>
</dbReference>
<gene>
    <name evidence="1" type="ordered locus">Bphyt_7323</name>
</gene>
<accession>B2TH59</accession>
<protein>
    <submittedName>
        <fullName evidence="1">Uncharacterized protein</fullName>
    </submittedName>
</protein>
<keyword evidence="1" id="KW-0614">Plasmid</keyword>
<organism evidence="1 2">
    <name type="scientific">Paraburkholderia phytofirmans (strain DSM 17436 / LMG 22146 / PsJN)</name>
    <name type="common">Burkholderia phytofirmans</name>
    <dbReference type="NCBI Taxonomy" id="398527"/>
    <lineage>
        <taxon>Bacteria</taxon>
        <taxon>Pseudomonadati</taxon>
        <taxon>Pseudomonadota</taxon>
        <taxon>Betaproteobacteria</taxon>
        <taxon>Burkholderiales</taxon>
        <taxon>Burkholderiaceae</taxon>
        <taxon>Paraburkholderia</taxon>
    </lineage>
</organism>
<name>B2TH59_PARPJ</name>
<dbReference type="HOGENOM" id="CLU_059317_1_0_4"/>
<dbReference type="KEGG" id="bpy:Bphyt_7323"/>
<sequence>MRLASSFSHTAPVLRSNTPLSDDQIMAVAPSIFATDKHESRSDRYTYIPTSTVLKGLRENGFQPFMVAQTRVRDQGKKEHTKHLIRLRHADQVVGKTEANEIILLNSHDVCASQERFPDTLRLL</sequence>
<evidence type="ECO:0000313" key="1">
    <source>
        <dbReference type="EMBL" id="ACD21608.1"/>
    </source>
</evidence>
<geneLocation type="plasmid" evidence="1 2">
    <name>pBPHYT01</name>
</geneLocation>
<dbReference type="OrthoDB" id="4554729at2"/>
<dbReference type="eggNOG" id="COG1961">
    <property type="taxonomic scope" value="Bacteria"/>
</dbReference>
<dbReference type="AlphaFoldDB" id="B2TH59"/>
<dbReference type="Pfam" id="PF06067">
    <property type="entry name" value="DUF932"/>
    <property type="match status" value="1"/>
</dbReference>
<dbReference type="Proteomes" id="UP000001739">
    <property type="component" value="Plasmid pBPHYT01"/>
</dbReference>
<reference evidence="1 2" key="1">
    <citation type="journal article" date="2011" name="J. Bacteriol.">
        <title>Complete genome sequence of the plant growth-promoting endophyte Burkholderia phytofirmans strain PsJN.</title>
        <authorList>
            <person name="Weilharter A."/>
            <person name="Mitter B."/>
            <person name="Shin M.V."/>
            <person name="Chain P.S."/>
            <person name="Nowak J."/>
            <person name="Sessitsch A."/>
        </authorList>
    </citation>
    <scope>NUCLEOTIDE SEQUENCE [LARGE SCALE GENOMIC DNA]</scope>
    <source>
        <strain evidence="2">DSM 17436 / LMG 22146 / PsJN</strain>
        <plasmid evidence="1 2">pBPHYT01</plasmid>
    </source>
</reference>